<comment type="caution">
    <text evidence="2">The sequence shown here is derived from an EMBL/GenBank/DDBJ whole genome shotgun (WGS) entry which is preliminary data.</text>
</comment>
<reference evidence="2 3" key="1">
    <citation type="submission" date="2018-08" db="EMBL/GenBank/DDBJ databases">
        <title>Genomic investigation of the strawberry pathogen Phytophthora fragariae indicates pathogenicity is determined by transcriptional variation in three key races.</title>
        <authorList>
            <person name="Adams T.M."/>
            <person name="Armitage A.D."/>
            <person name="Sobczyk M.K."/>
            <person name="Bates H.J."/>
            <person name="Dunwell J.M."/>
            <person name="Nellist C.F."/>
            <person name="Harrison R.J."/>
        </authorList>
    </citation>
    <scope>NUCLEOTIDE SEQUENCE [LARGE SCALE GENOMIC DNA]</scope>
    <source>
        <strain evidence="2 3">NOV-9</strain>
    </source>
</reference>
<organism evidence="2 3">
    <name type="scientific">Phytophthora fragariae</name>
    <dbReference type="NCBI Taxonomy" id="53985"/>
    <lineage>
        <taxon>Eukaryota</taxon>
        <taxon>Sar</taxon>
        <taxon>Stramenopiles</taxon>
        <taxon>Oomycota</taxon>
        <taxon>Peronosporomycetes</taxon>
        <taxon>Peronosporales</taxon>
        <taxon>Peronosporaceae</taxon>
        <taxon>Phytophthora</taxon>
    </lineage>
</organism>
<dbReference type="Proteomes" id="UP000429523">
    <property type="component" value="Unassembled WGS sequence"/>
</dbReference>
<gene>
    <name evidence="2" type="ORF">PF009_g1773</name>
</gene>
<feature type="signal peptide" evidence="1">
    <location>
        <begin position="1"/>
        <end position="23"/>
    </location>
</feature>
<keyword evidence="1" id="KW-0732">Signal</keyword>
<dbReference type="EMBL" id="QXGF01000043">
    <property type="protein sequence ID" value="KAE8948665.1"/>
    <property type="molecule type" value="Genomic_DNA"/>
</dbReference>
<evidence type="ECO:0008006" key="4">
    <source>
        <dbReference type="Google" id="ProtNLM"/>
    </source>
</evidence>
<sequence length="119" mass="13733">MFGGCRTDAALLLCSFRFWTCGSMLTTRKTTNQRTYTIKEKRDAIRQASERGVQDAADYLGYPRRTVGDWVSQAHSIFNFKGSQMSKTLKGLGRKKMIPFSHRLVTLMKDMRRDEEVRS</sequence>
<dbReference type="AlphaFoldDB" id="A0A6A3FR99"/>
<proteinExistence type="predicted"/>
<evidence type="ECO:0000256" key="1">
    <source>
        <dbReference type="SAM" id="SignalP"/>
    </source>
</evidence>
<name>A0A6A3FR99_9STRA</name>
<evidence type="ECO:0000313" key="3">
    <source>
        <dbReference type="Proteomes" id="UP000429523"/>
    </source>
</evidence>
<feature type="chain" id="PRO_5025335645" description="HTH psq-type domain-containing protein" evidence="1">
    <location>
        <begin position="24"/>
        <end position="119"/>
    </location>
</feature>
<evidence type="ECO:0000313" key="2">
    <source>
        <dbReference type="EMBL" id="KAE8948665.1"/>
    </source>
</evidence>
<accession>A0A6A3FR99</accession>
<protein>
    <recommendedName>
        <fullName evidence="4">HTH psq-type domain-containing protein</fullName>
    </recommendedName>
</protein>